<dbReference type="OrthoDB" id="1933483at2759"/>
<evidence type="ECO:0000256" key="4">
    <source>
        <dbReference type="ARBA" id="ARBA00048073"/>
    </source>
</evidence>
<dbReference type="GO" id="GO:0005737">
    <property type="term" value="C:cytoplasm"/>
    <property type="evidence" value="ECO:0007669"/>
    <property type="project" value="TreeGrafter"/>
</dbReference>
<dbReference type="InterPro" id="IPR013024">
    <property type="entry name" value="GGCT-like"/>
</dbReference>
<protein>
    <recommendedName>
        <fullName evidence="2">glutathione-specific gamma-glutamylcyclotransferase</fullName>
        <ecNumber evidence="2">4.3.2.7</ecNumber>
    </recommendedName>
</protein>
<keyword evidence="7" id="KW-1185">Reference proteome</keyword>
<dbReference type="GO" id="GO:0006751">
    <property type="term" value="P:glutathione catabolic process"/>
    <property type="evidence" value="ECO:0007669"/>
    <property type="project" value="InterPro"/>
</dbReference>
<dbReference type="PANTHER" id="PTHR12192">
    <property type="entry name" value="CATION TRANSPORT PROTEIN CHAC-RELATED"/>
    <property type="match status" value="1"/>
</dbReference>
<dbReference type="InterPro" id="IPR006840">
    <property type="entry name" value="ChaC"/>
</dbReference>
<dbReference type="EMBL" id="OV121139">
    <property type="protein sequence ID" value="CAH0562152.1"/>
    <property type="molecule type" value="Genomic_DNA"/>
</dbReference>
<dbReference type="CDD" id="cd06661">
    <property type="entry name" value="GGCT_like"/>
    <property type="match status" value="1"/>
</dbReference>
<dbReference type="EC" id="4.3.2.7" evidence="2"/>
<evidence type="ECO:0000313" key="7">
    <source>
        <dbReference type="Proteomes" id="UP001154078"/>
    </source>
</evidence>
<dbReference type="InterPro" id="IPR036568">
    <property type="entry name" value="GGCT-like_sf"/>
</dbReference>
<dbReference type="Proteomes" id="UP001154078">
    <property type="component" value="Chromosome 8"/>
</dbReference>
<dbReference type="Pfam" id="PF04752">
    <property type="entry name" value="ChaC"/>
    <property type="match status" value="1"/>
</dbReference>
<keyword evidence="3" id="KW-0456">Lyase</keyword>
<evidence type="ECO:0000256" key="3">
    <source>
        <dbReference type="ARBA" id="ARBA00023239"/>
    </source>
</evidence>
<sequence length="401" mass="44747">MVLGCFFRLCTTKVNINMHHTDLHRLGRSRLKRLSNTISDKSYHKSRQNACSIQCQHKSVLKINSLTASACINFLIAQAKCLLETETVDQSSDCCIRMNEKVAELESTVFSNDTKALWVFAYGSLCWLPGFQFHKAVTGHVKGYNRRFWQGNTTHRGTEDKPGRVATLVEDPVGSVHGLAFAISGEAAIPYLSKRECELGGYISQFTDFHPAKGQPFKVLLYVATIKNPLWLGDGKVKDIARQVTESRGPSGHNVEYVVRLANFMREHFPEHPDHHLFELEKDVLAIVGEKNMCLSKLMGTGQGCVKFVKKDHSASNANNDQNNPERVDSFEHTTRVPEKTLRCSCRDELPVQVGGSVTSTGGVAVHFTLLNLGLGLGFKCTDYALYFFIFQSGETITTRP</sequence>
<gene>
    <name evidence="6" type="ORF">MELIAE_LOCUS11352</name>
</gene>
<evidence type="ECO:0000313" key="6">
    <source>
        <dbReference type="EMBL" id="CAH0562152.1"/>
    </source>
</evidence>
<comment type="similarity">
    <text evidence="1">Belongs to the gamma-glutamylcyclotransferase family. ChaC subfamily.</text>
</comment>
<feature type="region of interest" description="Disordered" evidence="5">
    <location>
        <begin position="315"/>
        <end position="334"/>
    </location>
</feature>
<dbReference type="AlphaFoldDB" id="A0A9P0BBQ2"/>
<evidence type="ECO:0000256" key="2">
    <source>
        <dbReference type="ARBA" id="ARBA00012344"/>
    </source>
</evidence>
<dbReference type="PANTHER" id="PTHR12192:SF26">
    <property type="entry name" value="GLUTATHIONE-SPECIFIC GAMMA-GLUTAMYLCYCLOTRANSFERASE 1"/>
    <property type="match status" value="1"/>
</dbReference>
<evidence type="ECO:0000256" key="5">
    <source>
        <dbReference type="SAM" id="MobiDB-lite"/>
    </source>
</evidence>
<reference evidence="6" key="1">
    <citation type="submission" date="2021-12" db="EMBL/GenBank/DDBJ databases">
        <authorList>
            <person name="King R."/>
        </authorList>
    </citation>
    <scope>NUCLEOTIDE SEQUENCE</scope>
</reference>
<dbReference type="GO" id="GO:0061928">
    <property type="term" value="F:glutathione specific gamma-glutamylcyclotransferase activity"/>
    <property type="evidence" value="ECO:0007669"/>
    <property type="project" value="UniProtKB-EC"/>
</dbReference>
<proteinExistence type="inferred from homology"/>
<evidence type="ECO:0000256" key="1">
    <source>
        <dbReference type="ARBA" id="ARBA00009662"/>
    </source>
</evidence>
<dbReference type="Gene3D" id="3.10.490.10">
    <property type="entry name" value="Gamma-glutamyl cyclotransferase-like"/>
    <property type="match status" value="1"/>
</dbReference>
<feature type="compositionally biased region" description="Basic and acidic residues" evidence="5">
    <location>
        <begin position="324"/>
        <end position="334"/>
    </location>
</feature>
<comment type="catalytic activity">
    <reaction evidence="4">
        <text>glutathione = L-cysteinylglycine + 5-oxo-L-proline</text>
        <dbReference type="Rhea" id="RHEA:47724"/>
        <dbReference type="ChEBI" id="CHEBI:57925"/>
        <dbReference type="ChEBI" id="CHEBI:58402"/>
        <dbReference type="ChEBI" id="CHEBI:61694"/>
        <dbReference type="EC" id="4.3.2.7"/>
    </reaction>
</comment>
<accession>A0A9P0BBQ2</accession>
<name>A0A9P0BBQ2_BRAAE</name>
<dbReference type="SUPFAM" id="SSF110857">
    <property type="entry name" value="Gamma-glutamyl cyclotransferase-like"/>
    <property type="match status" value="1"/>
</dbReference>
<organism evidence="6 7">
    <name type="scientific">Brassicogethes aeneus</name>
    <name type="common">Rape pollen beetle</name>
    <name type="synonym">Meligethes aeneus</name>
    <dbReference type="NCBI Taxonomy" id="1431903"/>
    <lineage>
        <taxon>Eukaryota</taxon>
        <taxon>Metazoa</taxon>
        <taxon>Ecdysozoa</taxon>
        <taxon>Arthropoda</taxon>
        <taxon>Hexapoda</taxon>
        <taxon>Insecta</taxon>
        <taxon>Pterygota</taxon>
        <taxon>Neoptera</taxon>
        <taxon>Endopterygota</taxon>
        <taxon>Coleoptera</taxon>
        <taxon>Polyphaga</taxon>
        <taxon>Cucujiformia</taxon>
        <taxon>Nitidulidae</taxon>
        <taxon>Meligethinae</taxon>
        <taxon>Brassicogethes</taxon>
    </lineage>
</organism>